<comment type="caution">
    <text evidence="2">The sequence shown here is derived from an EMBL/GenBank/DDBJ whole genome shotgun (WGS) entry which is preliminary data.</text>
</comment>
<feature type="chain" id="PRO_5040816317" description="Dicarboxylate transport" evidence="1">
    <location>
        <begin position="21"/>
        <end position="660"/>
    </location>
</feature>
<evidence type="ECO:0000313" key="2">
    <source>
        <dbReference type="EMBL" id="MDC8012142.1"/>
    </source>
</evidence>
<sequence>MLRTALAAMLALSFAPVADARVARVRLDRLETASIIAQGIEVKLAGDAPRLTLDVARLSAPTLSGAEVALHAECALAKTDVGWRCAGDASSQAGKASAKAGFDATIANGRLALAVERKPAKLRVAQGDAGAWRFTLDGLPLAWFEAQLAAQWPDAKPPAGTLGADLAWRADEPARVRGSYRIAGFGFDANGGRIAAANLAFGGKLDVDARAAPPVVSHAGAIDGGEILVGDFYAKFADARTALDFTLTGGGGRWTLKSMRFDDPGVLRVAGSAQIDLAASPPLAALALDTVEATLPAAFERYAKSALAPRSFGELATGGSLRGSLRVDAAGLAAFSIAARQVDAVDAQQRFALRGVDGAVAWSRDGATEPSPLAWRSIELYKLTFDETRTVWRSRDGVLGLAEPARLPLFGGAIEVSRLDVRPDAARNERLAAGFAVHDVDMARLSAAFGWPSFGGKLGGAVPQIRYAGERAELDGGLMLNVFDGTINVTGLALERPFGVAPTLAADIAFSGLDLSLLTGTFDFGEISGRLSGSIAALRLVDWSPVSFDAQMHALDGGKISQRAVNSLSSVGGGGFVAGLQASVLRIFDTFGYARLGLGCRLENNVCRMRGLDSSPQGYTLVDGRGLPRIRIVGHQAQVDWPVLVERLKAATSGTKPVIN</sequence>
<evidence type="ECO:0000313" key="3">
    <source>
        <dbReference type="Proteomes" id="UP001139971"/>
    </source>
</evidence>
<protein>
    <recommendedName>
        <fullName evidence="4">Dicarboxylate transport</fullName>
    </recommendedName>
</protein>
<feature type="signal peptide" evidence="1">
    <location>
        <begin position="1"/>
        <end position="20"/>
    </location>
</feature>
<evidence type="ECO:0000256" key="1">
    <source>
        <dbReference type="SAM" id="SignalP"/>
    </source>
</evidence>
<gene>
    <name evidence="2" type="ORF">OD750_006235</name>
</gene>
<accession>A0A9X3YH47</accession>
<evidence type="ECO:0008006" key="4">
    <source>
        <dbReference type="Google" id="ProtNLM"/>
    </source>
</evidence>
<dbReference type="AlphaFoldDB" id="A0A9X3YH47"/>
<dbReference type="EMBL" id="JAOVZO020000003">
    <property type="protein sequence ID" value="MDC8012142.1"/>
    <property type="molecule type" value="Genomic_DNA"/>
</dbReference>
<keyword evidence="1" id="KW-0732">Signal</keyword>
<name>A0A9X3YH47_9GAMM</name>
<dbReference type="RefSeq" id="WP_263543394.1">
    <property type="nucleotide sequence ID" value="NZ_JAOVZO020000003.1"/>
</dbReference>
<dbReference type="Proteomes" id="UP001139971">
    <property type="component" value="Unassembled WGS sequence"/>
</dbReference>
<keyword evidence="3" id="KW-1185">Reference proteome</keyword>
<organism evidence="2 3">
    <name type="scientific">Tahibacter soli</name>
    <dbReference type="NCBI Taxonomy" id="2983605"/>
    <lineage>
        <taxon>Bacteria</taxon>
        <taxon>Pseudomonadati</taxon>
        <taxon>Pseudomonadota</taxon>
        <taxon>Gammaproteobacteria</taxon>
        <taxon>Lysobacterales</taxon>
        <taxon>Rhodanobacteraceae</taxon>
        <taxon>Tahibacter</taxon>
    </lineage>
</organism>
<proteinExistence type="predicted"/>
<reference evidence="2" key="1">
    <citation type="submission" date="2023-02" db="EMBL/GenBank/DDBJ databases">
        <title>Tahibacter soli sp. nov. isolated from soil.</title>
        <authorList>
            <person name="Baek J.H."/>
            <person name="Lee J.K."/>
            <person name="Choi D.G."/>
            <person name="Jeon C.O."/>
        </authorList>
    </citation>
    <scope>NUCLEOTIDE SEQUENCE</scope>
    <source>
        <strain evidence="2">BL</strain>
    </source>
</reference>